<evidence type="ECO:0000256" key="2">
    <source>
        <dbReference type="ARBA" id="ARBA00022801"/>
    </source>
</evidence>
<feature type="non-terminal residue" evidence="8">
    <location>
        <position position="449"/>
    </location>
</feature>
<dbReference type="Gene3D" id="3.40.50.300">
    <property type="entry name" value="P-loop containing nucleotide triphosphate hydrolases"/>
    <property type="match status" value="2"/>
</dbReference>
<organism evidence="8 9">
    <name type="scientific">Clydaea vesicula</name>
    <dbReference type="NCBI Taxonomy" id="447962"/>
    <lineage>
        <taxon>Eukaryota</taxon>
        <taxon>Fungi</taxon>
        <taxon>Fungi incertae sedis</taxon>
        <taxon>Chytridiomycota</taxon>
        <taxon>Chytridiomycota incertae sedis</taxon>
        <taxon>Chytridiomycetes</taxon>
        <taxon>Lobulomycetales</taxon>
        <taxon>Lobulomycetaceae</taxon>
        <taxon>Clydaea</taxon>
    </lineage>
</organism>
<comment type="similarity">
    <text evidence="5">Belongs to the DEAD box helicase family.</text>
</comment>
<evidence type="ECO:0000256" key="4">
    <source>
        <dbReference type="ARBA" id="ARBA00022884"/>
    </source>
</evidence>
<dbReference type="InterPro" id="IPR014001">
    <property type="entry name" value="Helicase_ATP-bd"/>
</dbReference>
<dbReference type="EC" id="3.6.4.13" evidence="5"/>
<evidence type="ECO:0000259" key="7">
    <source>
        <dbReference type="PROSITE" id="PS51194"/>
    </source>
</evidence>
<evidence type="ECO:0000313" key="8">
    <source>
        <dbReference type="EMBL" id="KAJ3200867.1"/>
    </source>
</evidence>
<name>A0AAD5XRL4_9FUNG</name>
<dbReference type="GO" id="GO:0016787">
    <property type="term" value="F:hydrolase activity"/>
    <property type="evidence" value="ECO:0007669"/>
    <property type="project" value="UniProtKB-KW"/>
</dbReference>
<dbReference type="PROSITE" id="PS51192">
    <property type="entry name" value="HELICASE_ATP_BIND_1"/>
    <property type="match status" value="1"/>
</dbReference>
<dbReference type="EMBL" id="JADGJW010001822">
    <property type="protein sequence ID" value="KAJ3200867.1"/>
    <property type="molecule type" value="Genomic_DNA"/>
</dbReference>
<evidence type="ECO:0000256" key="1">
    <source>
        <dbReference type="ARBA" id="ARBA00022741"/>
    </source>
</evidence>
<gene>
    <name evidence="8" type="primary">DDX56</name>
    <name evidence="8" type="ORF">HK099_002486</name>
</gene>
<dbReference type="GO" id="GO:0003724">
    <property type="term" value="F:RNA helicase activity"/>
    <property type="evidence" value="ECO:0007669"/>
    <property type="project" value="UniProtKB-EC"/>
</dbReference>
<keyword evidence="3 5" id="KW-0067">ATP-binding</keyword>
<dbReference type="Proteomes" id="UP001211065">
    <property type="component" value="Unassembled WGS sequence"/>
</dbReference>
<comment type="catalytic activity">
    <reaction evidence="5">
        <text>ATP + H2O = ADP + phosphate + H(+)</text>
        <dbReference type="Rhea" id="RHEA:13065"/>
        <dbReference type="ChEBI" id="CHEBI:15377"/>
        <dbReference type="ChEBI" id="CHEBI:15378"/>
        <dbReference type="ChEBI" id="CHEBI:30616"/>
        <dbReference type="ChEBI" id="CHEBI:43474"/>
        <dbReference type="ChEBI" id="CHEBI:456216"/>
        <dbReference type="EC" id="3.6.4.13"/>
    </reaction>
</comment>
<dbReference type="InterPro" id="IPR011545">
    <property type="entry name" value="DEAD/DEAH_box_helicase_dom"/>
</dbReference>
<dbReference type="Pfam" id="PF00271">
    <property type="entry name" value="Helicase_C"/>
    <property type="match status" value="1"/>
</dbReference>
<keyword evidence="2 5" id="KW-0378">Hydrolase</keyword>
<dbReference type="PANTHER" id="PTHR24031">
    <property type="entry name" value="RNA HELICASE"/>
    <property type="match status" value="1"/>
</dbReference>
<feature type="domain" description="Helicase ATP-binding" evidence="6">
    <location>
        <begin position="1"/>
        <end position="224"/>
    </location>
</feature>
<evidence type="ECO:0000313" key="9">
    <source>
        <dbReference type="Proteomes" id="UP001211065"/>
    </source>
</evidence>
<keyword evidence="1 5" id="KW-0547">Nucleotide-binding</keyword>
<comment type="function">
    <text evidence="5">RNA helicase.</text>
</comment>
<reference evidence="8" key="1">
    <citation type="submission" date="2020-05" db="EMBL/GenBank/DDBJ databases">
        <title>Phylogenomic resolution of chytrid fungi.</title>
        <authorList>
            <person name="Stajich J.E."/>
            <person name="Amses K."/>
            <person name="Simmons R."/>
            <person name="Seto K."/>
            <person name="Myers J."/>
            <person name="Bonds A."/>
            <person name="Quandt C.A."/>
            <person name="Barry K."/>
            <person name="Liu P."/>
            <person name="Grigoriev I."/>
            <person name="Longcore J.E."/>
            <person name="James T.Y."/>
        </authorList>
    </citation>
    <scope>NUCLEOTIDE SEQUENCE</scope>
    <source>
        <strain evidence="8">JEL0476</strain>
    </source>
</reference>
<evidence type="ECO:0000259" key="6">
    <source>
        <dbReference type="PROSITE" id="PS51192"/>
    </source>
</evidence>
<dbReference type="InterPro" id="IPR027417">
    <property type="entry name" value="P-loop_NTPase"/>
</dbReference>
<dbReference type="PROSITE" id="PS51194">
    <property type="entry name" value="HELICASE_CTER"/>
    <property type="match status" value="1"/>
</dbReference>
<dbReference type="Pfam" id="PF00270">
    <property type="entry name" value="DEAD"/>
    <property type="match status" value="1"/>
</dbReference>
<evidence type="ECO:0000256" key="3">
    <source>
        <dbReference type="ARBA" id="ARBA00022840"/>
    </source>
</evidence>
<dbReference type="AlphaFoldDB" id="A0AAD5XRL4"/>
<comment type="caution">
    <text evidence="8">The sequence shown here is derived from an EMBL/GenBank/DDBJ whole genome shotgun (WGS) entry which is preliminary data.</text>
</comment>
<comment type="domain">
    <text evidence="5">The Q motif is unique to and characteristic of the DEAD box family of RNA helicases and controls ATP binding and hydrolysis.</text>
</comment>
<keyword evidence="4 5" id="KW-0694">RNA-binding</keyword>
<dbReference type="SUPFAM" id="SSF52540">
    <property type="entry name" value="P-loop containing nucleoside triphosphate hydrolases"/>
    <property type="match status" value="1"/>
</dbReference>
<evidence type="ECO:0000256" key="5">
    <source>
        <dbReference type="RuleBase" id="RU365068"/>
    </source>
</evidence>
<feature type="domain" description="Helicase C-terminal" evidence="7">
    <location>
        <begin position="303"/>
        <end position="449"/>
    </location>
</feature>
<dbReference type="GO" id="GO:0003723">
    <property type="term" value="F:RNA binding"/>
    <property type="evidence" value="ECO:0007669"/>
    <property type="project" value="UniProtKB-UniRule"/>
</dbReference>
<proteinExistence type="inferred from homology"/>
<dbReference type="InterPro" id="IPR001650">
    <property type="entry name" value="Helicase_C-like"/>
</dbReference>
<keyword evidence="9" id="KW-1185">Reference proteome</keyword>
<dbReference type="SMART" id="SM00490">
    <property type="entry name" value="HELICc"/>
    <property type="match status" value="1"/>
</dbReference>
<keyword evidence="5 8" id="KW-0347">Helicase</keyword>
<protein>
    <recommendedName>
        <fullName evidence="5">ATP-dependent RNA helicase</fullName>
        <ecNumber evidence="5">3.6.4.13</ecNumber>
    </recommendedName>
</protein>
<accession>A0AAD5XRL4</accession>
<sequence>MGLVISILSKKPKNKKGVNYLFILPTRYLAFQVYNWILQLLPKNLIKVETQVQLLVSGISSFENQLDLIKNVKPKILVGTSNKLLEIYESGGFNGSKIETIVLDEVDKLVNYERKYDTVNKKYIKKIHPHPTEVLVDLILNERNLLNNNNLTEQKPDSNIRNNNFKKKNLINYNDNKTEDNDKNISFQNNQKNEKTIQFIVSSATLDRQLQFNLKKRNWIDDKIELNFSGDQSVPETVTHHCLVVTKDGQLRDMKRELEKYKPNIIPSSTNETILLDNIAEKNELSLKVQQEKETALPDDHDFVLDAIKLISKDVLANNPTSKGIIFLHSSISTSRICERLNNETFFANRIFLDVDTSDSKIENNNNTKIDDTKDPVENSKKKINTTLPKDKTLSNQFFGNGNTLICIDEYSSRGLDLPEVDLVFILGKPSSFASYLHMSGRTGRMGKK</sequence>
<dbReference type="GO" id="GO:0005524">
    <property type="term" value="F:ATP binding"/>
    <property type="evidence" value="ECO:0007669"/>
    <property type="project" value="UniProtKB-UniRule"/>
</dbReference>